<evidence type="ECO:0000256" key="1">
    <source>
        <dbReference type="SAM" id="Coils"/>
    </source>
</evidence>
<evidence type="ECO:0000313" key="3">
    <source>
        <dbReference type="Proteomes" id="UP000095287"/>
    </source>
</evidence>
<dbReference type="Proteomes" id="UP000095287">
    <property type="component" value="Unplaced"/>
</dbReference>
<keyword evidence="1" id="KW-0175">Coiled coil</keyword>
<accession>A0A1I7YRJ5</accession>
<evidence type="ECO:0000256" key="2">
    <source>
        <dbReference type="SAM" id="MobiDB-lite"/>
    </source>
</evidence>
<name>A0A1I7YRJ5_9BILA</name>
<evidence type="ECO:0000313" key="4">
    <source>
        <dbReference type="WBParaSite" id="L893_g18989.t1"/>
    </source>
</evidence>
<feature type="coiled-coil region" evidence="1">
    <location>
        <begin position="26"/>
        <end position="56"/>
    </location>
</feature>
<proteinExistence type="predicted"/>
<reference evidence="4" key="1">
    <citation type="submission" date="2016-11" db="UniProtKB">
        <authorList>
            <consortium name="WormBaseParasite"/>
        </authorList>
    </citation>
    <scope>IDENTIFICATION</scope>
</reference>
<protein>
    <submittedName>
        <fullName evidence="4">Snurportin-1</fullName>
    </submittedName>
</protein>
<dbReference type="WBParaSite" id="L893_g18989.t1">
    <property type="protein sequence ID" value="L893_g18989.t1"/>
    <property type="gene ID" value="L893_g18989"/>
</dbReference>
<keyword evidence="3" id="KW-1185">Reference proteome</keyword>
<feature type="compositionally biased region" description="Basic and acidic residues" evidence="2">
    <location>
        <begin position="89"/>
        <end position="112"/>
    </location>
</feature>
<feature type="region of interest" description="Disordered" evidence="2">
    <location>
        <begin position="82"/>
        <end position="166"/>
    </location>
</feature>
<sequence length="250" mass="29314">MADSNVFNTFSFKRWAQQRKKANIDDESLKRRMEQVNRLKEKLKHERKLLEDAANVKHTTTVVNEFDIEKLIDHLNLGHQITEDGPTLQHEKPEEAKPEEKEEKKEPPRESRPSSSTPKPLKKRPASMASLRSDSRASINSTHSLKVMSAMSRERLRSESDDEDELDVDQLYQKEDDDFIFKELLNYYEKNNHSRANLSLLLPLGSWEQVGYKKTYLCFATWLTCQRESCREADNHPLYDSQRNMGLFKK</sequence>
<organism evidence="3 4">
    <name type="scientific">Steinernema glaseri</name>
    <dbReference type="NCBI Taxonomy" id="37863"/>
    <lineage>
        <taxon>Eukaryota</taxon>
        <taxon>Metazoa</taxon>
        <taxon>Ecdysozoa</taxon>
        <taxon>Nematoda</taxon>
        <taxon>Chromadorea</taxon>
        <taxon>Rhabditida</taxon>
        <taxon>Tylenchina</taxon>
        <taxon>Panagrolaimomorpha</taxon>
        <taxon>Strongyloidoidea</taxon>
        <taxon>Steinernematidae</taxon>
        <taxon>Steinernema</taxon>
    </lineage>
</organism>
<dbReference type="AlphaFoldDB" id="A0A1I7YRJ5"/>
<feature type="compositionally biased region" description="Polar residues" evidence="2">
    <location>
        <begin position="130"/>
        <end position="144"/>
    </location>
</feature>